<protein>
    <submittedName>
        <fullName evidence="4">Pilus assembly protein</fullName>
    </submittedName>
</protein>
<evidence type="ECO:0000313" key="5">
    <source>
        <dbReference type="Proteomes" id="UP000718821"/>
    </source>
</evidence>
<evidence type="ECO:0000256" key="2">
    <source>
        <dbReference type="SAM" id="Phobius"/>
    </source>
</evidence>
<keyword evidence="5" id="KW-1185">Reference proteome</keyword>
<feature type="region of interest" description="Disordered" evidence="1">
    <location>
        <begin position="1"/>
        <end position="22"/>
    </location>
</feature>
<comment type="caution">
    <text evidence="4">The sequence shown here is derived from an EMBL/GenBank/DDBJ whole genome shotgun (WGS) entry which is preliminary data.</text>
</comment>
<evidence type="ECO:0000256" key="1">
    <source>
        <dbReference type="SAM" id="MobiDB-lite"/>
    </source>
</evidence>
<keyword evidence="2" id="KW-0812">Transmembrane</keyword>
<dbReference type="InterPro" id="IPR049790">
    <property type="entry name" value="Rv3655c/TadE"/>
</dbReference>
<organism evidence="4 5">
    <name type="scientific">Bifidobacterium pullorum subsp. saeculare</name>
    <dbReference type="NCBI Taxonomy" id="78257"/>
    <lineage>
        <taxon>Bacteria</taxon>
        <taxon>Bacillati</taxon>
        <taxon>Actinomycetota</taxon>
        <taxon>Actinomycetes</taxon>
        <taxon>Bifidobacteriales</taxon>
        <taxon>Bifidobacteriaceae</taxon>
        <taxon>Bifidobacterium</taxon>
    </lineage>
</organism>
<gene>
    <name evidence="4" type="ORF">H7U32_02420</name>
</gene>
<dbReference type="NCBIfam" id="NF041390">
    <property type="entry name" value="TadE_Rv3655c"/>
    <property type="match status" value="1"/>
</dbReference>
<feature type="domain" description="TadE-like" evidence="3">
    <location>
        <begin position="35"/>
        <end position="77"/>
    </location>
</feature>
<feature type="transmembrane region" description="Helical" evidence="2">
    <location>
        <begin position="36"/>
        <end position="58"/>
    </location>
</feature>
<evidence type="ECO:0000259" key="3">
    <source>
        <dbReference type="Pfam" id="PF07811"/>
    </source>
</evidence>
<keyword evidence="2" id="KW-1133">Transmembrane helix</keyword>
<dbReference type="Pfam" id="PF07811">
    <property type="entry name" value="TadE"/>
    <property type="match status" value="1"/>
</dbReference>
<keyword evidence="2" id="KW-0472">Membrane</keyword>
<dbReference type="EMBL" id="JACLYU010000002">
    <property type="protein sequence ID" value="MBM6699199.1"/>
    <property type="molecule type" value="Genomic_DNA"/>
</dbReference>
<dbReference type="AlphaFoldDB" id="A0A939B974"/>
<reference evidence="4" key="2">
    <citation type="journal article" date="2021" name="Sci. Rep.">
        <title>The distribution of antibiotic resistance genes in chicken gut microbiota commensals.</title>
        <authorList>
            <person name="Juricova H."/>
            <person name="Matiasovicova J."/>
            <person name="Kubasova T."/>
            <person name="Cejkova D."/>
            <person name="Rychlik I."/>
        </authorList>
    </citation>
    <scope>NUCLEOTIDE SEQUENCE</scope>
    <source>
        <strain evidence="4">An836</strain>
    </source>
</reference>
<proteinExistence type="predicted"/>
<reference evidence="4" key="1">
    <citation type="submission" date="2020-08" db="EMBL/GenBank/DDBJ databases">
        <authorList>
            <person name="Cejkova D."/>
            <person name="Kubasova T."/>
            <person name="Jahodarova E."/>
            <person name="Rychlik I."/>
        </authorList>
    </citation>
    <scope>NUCLEOTIDE SEQUENCE</scope>
    <source>
        <strain evidence="4">An836</strain>
    </source>
</reference>
<dbReference type="InterPro" id="IPR012495">
    <property type="entry name" value="TadE-like_dom"/>
</dbReference>
<feature type="compositionally biased region" description="Basic residues" evidence="1">
    <location>
        <begin position="9"/>
        <end position="22"/>
    </location>
</feature>
<accession>A0A939B974</accession>
<name>A0A939B974_9BIFI</name>
<evidence type="ECO:0000313" key="4">
    <source>
        <dbReference type="EMBL" id="MBM6699199.1"/>
    </source>
</evidence>
<sequence length="140" mass="14348">MERLDERRRARRPPRRARRVHGRISRLRSGGWETGAATAEFAMVLPVVVVMAALLLSLTRVVVVSMDCQDAAAAAAREAVLAGGEGDPVAVAKEAAGGSATVEISRADGAVTVTVGCPVLPGPLGVLPTRVTGTAVGVGQ</sequence>
<dbReference type="Proteomes" id="UP000718821">
    <property type="component" value="Unassembled WGS sequence"/>
</dbReference>